<dbReference type="RefSeq" id="WP_093418607.1">
    <property type="nucleotide sequence ID" value="NZ_FOXA01000002.1"/>
</dbReference>
<evidence type="ECO:0000256" key="2">
    <source>
        <dbReference type="ARBA" id="ARBA00022630"/>
    </source>
</evidence>
<evidence type="ECO:0000256" key="1">
    <source>
        <dbReference type="ARBA" id="ARBA00001974"/>
    </source>
</evidence>
<dbReference type="PANTHER" id="PTHR13789">
    <property type="entry name" value="MONOOXYGENASE"/>
    <property type="match status" value="1"/>
</dbReference>
<name>A0A1I5MLQ6_9RHOB</name>
<evidence type="ECO:0000256" key="4">
    <source>
        <dbReference type="ARBA" id="ARBA00023002"/>
    </source>
</evidence>
<protein>
    <submittedName>
        <fullName evidence="7">Salicylate hydroxylase</fullName>
    </submittedName>
</protein>
<dbReference type="InterPro" id="IPR036188">
    <property type="entry name" value="FAD/NAD-bd_sf"/>
</dbReference>
<proteinExistence type="predicted"/>
<keyword evidence="5" id="KW-0503">Monooxygenase</keyword>
<evidence type="ECO:0000256" key="3">
    <source>
        <dbReference type="ARBA" id="ARBA00022827"/>
    </source>
</evidence>
<keyword evidence="4" id="KW-0560">Oxidoreductase</keyword>
<keyword evidence="3" id="KW-0274">FAD</keyword>
<dbReference type="STRING" id="441119.SAMN04488047_102324"/>
<evidence type="ECO:0000313" key="8">
    <source>
        <dbReference type="Proteomes" id="UP000199356"/>
    </source>
</evidence>
<dbReference type="SUPFAM" id="SSF54373">
    <property type="entry name" value="FAD-linked reductases, C-terminal domain"/>
    <property type="match status" value="1"/>
</dbReference>
<dbReference type="InterPro" id="IPR002938">
    <property type="entry name" value="FAD-bd"/>
</dbReference>
<dbReference type="PANTHER" id="PTHR13789:SF318">
    <property type="entry name" value="GERANYLGERANYL DIPHOSPHATE REDUCTASE"/>
    <property type="match status" value="1"/>
</dbReference>
<keyword evidence="2" id="KW-0285">Flavoprotein</keyword>
<evidence type="ECO:0000259" key="6">
    <source>
        <dbReference type="Pfam" id="PF01494"/>
    </source>
</evidence>
<dbReference type="PRINTS" id="PR00420">
    <property type="entry name" value="RNGMNOXGNASE"/>
</dbReference>
<dbReference type="InterPro" id="IPR050493">
    <property type="entry name" value="FAD-dep_Monooxygenase_BioMet"/>
</dbReference>
<gene>
    <name evidence="7" type="ORF">SAMN04488047_102324</name>
</gene>
<evidence type="ECO:0000313" key="7">
    <source>
        <dbReference type="EMBL" id="SFP10463.1"/>
    </source>
</evidence>
<dbReference type="GO" id="GO:0004497">
    <property type="term" value="F:monooxygenase activity"/>
    <property type="evidence" value="ECO:0007669"/>
    <property type="project" value="UniProtKB-KW"/>
</dbReference>
<dbReference type="Proteomes" id="UP000199356">
    <property type="component" value="Unassembled WGS sequence"/>
</dbReference>
<comment type="cofactor">
    <cofactor evidence="1">
        <name>FAD</name>
        <dbReference type="ChEBI" id="CHEBI:57692"/>
    </cofactor>
</comment>
<dbReference type="EMBL" id="FOXA01000002">
    <property type="protein sequence ID" value="SFP10463.1"/>
    <property type="molecule type" value="Genomic_DNA"/>
</dbReference>
<dbReference type="Gene3D" id="3.50.50.60">
    <property type="entry name" value="FAD/NAD(P)-binding domain"/>
    <property type="match status" value="1"/>
</dbReference>
<dbReference type="OrthoDB" id="4230779at2"/>
<feature type="domain" description="FAD-binding" evidence="6">
    <location>
        <begin position="7"/>
        <end position="335"/>
    </location>
</feature>
<keyword evidence="8" id="KW-1185">Reference proteome</keyword>
<organism evidence="7 8">
    <name type="scientific">Tranquillimonas alkanivorans</name>
    <dbReference type="NCBI Taxonomy" id="441119"/>
    <lineage>
        <taxon>Bacteria</taxon>
        <taxon>Pseudomonadati</taxon>
        <taxon>Pseudomonadota</taxon>
        <taxon>Alphaproteobacteria</taxon>
        <taxon>Rhodobacterales</taxon>
        <taxon>Roseobacteraceae</taxon>
        <taxon>Tranquillimonas</taxon>
    </lineage>
</organism>
<dbReference type="Pfam" id="PF01494">
    <property type="entry name" value="FAD_binding_3"/>
    <property type="match status" value="1"/>
</dbReference>
<dbReference type="AlphaFoldDB" id="A0A1I5MLQ6"/>
<dbReference type="GO" id="GO:0071949">
    <property type="term" value="F:FAD binding"/>
    <property type="evidence" value="ECO:0007669"/>
    <property type="project" value="InterPro"/>
</dbReference>
<sequence>MRLEGQEVTVLGAGIGGLAAAIALSRRGARVTVLEQAPVIAEVGAGLQIGPNGVAVLDALGLGEQARAAGLATRAVVLVDGPSGRRVARLDLDARGYGRPYLLMHRADLIDLLAEGARAAGVDVQLGVRVETVEETKGEVRLDGRAVPLLIGADGLHSLVRRRLNGDDKPVFSGQVAWRAVIPAEHAEAAEAQVHMGPGRHLVRYPLRGGRQINLVGVEERRAWADEGWSHEDDPVHLRGAFSGFADAVRHDLERVERVYLWGLFHHPVAQRWHGACMAILGDAAHPTLPFLAQGANMALEDAWVLAERLDRLPREAAFAQYRKVRAPRVSRAIAAANANARNYHFANPLVRRTGHLGLSAVSRLAPGLLAGRFDWLYGHDVTGQGG</sequence>
<evidence type="ECO:0000256" key="5">
    <source>
        <dbReference type="ARBA" id="ARBA00023033"/>
    </source>
</evidence>
<reference evidence="7 8" key="1">
    <citation type="submission" date="2016-10" db="EMBL/GenBank/DDBJ databases">
        <authorList>
            <person name="de Groot N.N."/>
        </authorList>
    </citation>
    <scope>NUCLEOTIDE SEQUENCE [LARGE SCALE GENOMIC DNA]</scope>
    <source>
        <strain evidence="7 8">DSM 19547</strain>
    </source>
</reference>
<accession>A0A1I5MLQ6</accession>
<dbReference type="SUPFAM" id="SSF51905">
    <property type="entry name" value="FAD/NAD(P)-binding domain"/>
    <property type="match status" value="1"/>
</dbReference>